<evidence type="ECO:0000313" key="3">
    <source>
        <dbReference type="EMBL" id="JAP81791.1"/>
    </source>
</evidence>
<dbReference type="EMBL" id="GEDV01006766">
    <property type="protein sequence ID" value="JAP81791.1"/>
    <property type="molecule type" value="Transcribed_RNA"/>
</dbReference>
<proteinExistence type="predicted"/>
<keyword evidence="2" id="KW-0732">Signal</keyword>
<name>A0A131YV55_RHIAP</name>
<feature type="signal peptide" evidence="2">
    <location>
        <begin position="1"/>
        <end position="22"/>
    </location>
</feature>
<sequence>MALVSYIAFIAVLIIQGIRVECGHPKRRKLPDCDPEYRGPGKDNSSCPSYQCSSDCSRRPSHWFLDRKNNWCRKNSRKQCGVPPNTFPTCEACQGNCSVILCVQEFKQYYPELPLQV</sequence>
<feature type="compositionally biased region" description="Basic and acidic residues" evidence="1">
    <location>
        <begin position="30"/>
        <end position="41"/>
    </location>
</feature>
<dbReference type="InterPro" id="IPR036880">
    <property type="entry name" value="Kunitz_BPTI_sf"/>
</dbReference>
<protein>
    <submittedName>
        <fullName evidence="3">Pancreatic trypsin inhibitor</fullName>
    </submittedName>
</protein>
<evidence type="ECO:0000256" key="1">
    <source>
        <dbReference type="SAM" id="MobiDB-lite"/>
    </source>
</evidence>
<feature type="compositionally biased region" description="Polar residues" evidence="1">
    <location>
        <begin position="43"/>
        <end position="55"/>
    </location>
</feature>
<reference evidence="3" key="1">
    <citation type="journal article" date="2016" name="Ticks Tick Borne Dis.">
        <title>De novo assembly and annotation of the salivary gland transcriptome of Rhipicephalus appendiculatus male and female ticks during blood feeding.</title>
        <authorList>
            <person name="de Castro M.H."/>
            <person name="de Klerk D."/>
            <person name="Pienaar R."/>
            <person name="Latif A.A."/>
            <person name="Rees D.J."/>
            <person name="Mans B.J."/>
        </authorList>
    </citation>
    <scope>NUCLEOTIDE SEQUENCE</scope>
    <source>
        <tissue evidence="3">Salivary glands</tissue>
    </source>
</reference>
<dbReference type="SUPFAM" id="SSF57362">
    <property type="entry name" value="BPTI-like"/>
    <property type="match status" value="1"/>
</dbReference>
<dbReference type="GO" id="GO:0004867">
    <property type="term" value="F:serine-type endopeptidase inhibitor activity"/>
    <property type="evidence" value="ECO:0007669"/>
    <property type="project" value="InterPro"/>
</dbReference>
<organism evidence="3">
    <name type="scientific">Rhipicephalus appendiculatus</name>
    <name type="common">Brown ear tick</name>
    <dbReference type="NCBI Taxonomy" id="34631"/>
    <lineage>
        <taxon>Eukaryota</taxon>
        <taxon>Metazoa</taxon>
        <taxon>Ecdysozoa</taxon>
        <taxon>Arthropoda</taxon>
        <taxon>Chelicerata</taxon>
        <taxon>Arachnida</taxon>
        <taxon>Acari</taxon>
        <taxon>Parasitiformes</taxon>
        <taxon>Ixodida</taxon>
        <taxon>Ixodoidea</taxon>
        <taxon>Ixodidae</taxon>
        <taxon>Rhipicephalinae</taxon>
        <taxon>Rhipicephalus</taxon>
        <taxon>Rhipicephalus</taxon>
    </lineage>
</organism>
<accession>A0A131YV55</accession>
<feature type="region of interest" description="Disordered" evidence="1">
    <location>
        <begin position="26"/>
        <end position="56"/>
    </location>
</feature>
<dbReference type="AlphaFoldDB" id="A0A131YV55"/>
<evidence type="ECO:0000256" key="2">
    <source>
        <dbReference type="SAM" id="SignalP"/>
    </source>
</evidence>
<feature type="chain" id="PRO_5007286080" evidence="2">
    <location>
        <begin position="23"/>
        <end position="117"/>
    </location>
</feature>